<feature type="compositionally biased region" description="Basic residues" evidence="1">
    <location>
        <begin position="78"/>
        <end position="94"/>
    </location>
</feature>
<dbReference type="Proteomes" id="UP000886998">
    <property type="component" value="Unassembled WGS sequence"/>
</dbReference>
<name>A0A8X6X1T1_9ARAC</name>
<keyword evidence="3" id="KW-1185">Reference proteome</keyword>
<sequence>MDIMKQTLLPAPWNEFPRQQGTLQQAVVFLISPPVPPQAASSYSQKIPHEYSPHLLPLGKPQQNKKDEDDFEFPPPRKTARKTVRAIQVSRKHTSPNVVNKKSLGPSLTCC</sequence>
<evidence type="ECO:0000256" key="1">
    <source>
        <dbReference type="SAM" id="MobiDB-lite"/>
    </source>
</evidence>
<reference evidence="2" key="1">
    <citation type="submission" date="2020-08" db="EMBL/GenBank/DDBJ databases">
        <title>Multicomponent nature underlies the extraordinary mechanical properties of spider dragline silk.</title>
        <authorList>
            <person name="Kono N."/>
            <person name="Nakamura H."/>
            <person name="Mori M."/>
            <person name="Yoshida Y."/>
            <person name="Ohtoshi R."/>
            <person name="Malay A.D."/>
            <person name="Moran D.A.P."/>
            <person name="Tomita M."/>
            <person name="Numata K."/>
            <person name="Arakawa K."/>
        </authorList>
    </citation>
    <scope>NUCLEOTIDE SEQUENCE</scope>
</reference>
<comment type="caution">
    <text evidence="2">The sequence shown here is derived from an EMBL/GenBank/DDBJ whole genome shotgun (WGS) entry which is preliminary data.</text>
</comment>
<feature type="region of interest" description="Disordered" evidence="1">
    <location>
        <begin position="39"/>
        <end position="111"/>
    </location>
</feature>
<evidence type="ECO:0000313" key="2">
    <source>
        <dbReference type="EMBL" id="GFY44489.1"/>
    </source>
</evidence>
<gene>
    <name evidence="2" type="ORF">TNIN_253501</name>
</gene>
<dbReference type="AlphaFoldDB" id="A0A8X6X1T1"/>
<organism evidence="2 3">
    <name type="scientific">Trichonephila inaurata madagascariensis</name>
    <dbReference type="NCBI Taxonomy" id="2747483"/>
    <lineage>
        <taxon>Eukaryota</taxon>
        <taxon>Metazoa</taxon>
        <taxon>Ecdysozoa</taxon>
        <taxon>Arthropoda</taxon>
        <taxon>Chelicerata</taxon>
        <taxon>Arachnida</taxon>
        <taxon>Araneae</taxon>
        <taxon>Araneomorphae</taxon>
        <taxon>Entelegynae</taxon>
        <taxon>Araneoidea</taxon>
        <taxon>Nephilidae</taxon>
        <taxon>Trichonephila</taxon>
        <taxon>Trichonephila inaurata</taxon>
    </lineage>
</organism>
<dbReference type="EMBL" id="BMAV01004264">
    <property type="protein sequence ID" value="GFY44489.1"/>
    <property type="molecule type" value="Genomic_DNA"/>
</dbReference>
<evidence type="ECO:0000313" key="3">
    <source>
        <dbReference type="Proteomes" id="UP000886998"/>
    </source>
</evidence>
<accession>A0A8X6X1T1</accession>
<proteinExistence type="predicted"/>
<protein>
    <submittedName>
        <fullName evidence="2">Uncharacterized protein</fullName>
    </submittedName>
</protein>